<feature type="signal peptide" evidence="1">
    <location>
        <begin position="1"/>
        <end position="20"/>
    </location>
</feature>
<feature type="chain" id="PRO_5045152155" description="Beta-barrel porin 2" evidence="1">
    <location>
        <begin position="21"/>
        <end position="392"/>
    </location>
</feature>
<evidence type="ECO:0000313" key="3">
    <source>
        <dbReference type="Proteomes" id="UP000738431"/>
    </source>
</evidence>
<evidence type="ECO:0008006" key="4">
    <source>
        <dbReference type="Google" id="ProtNLM"/>
    </source>
</evidence>
<accession>A0ABZ1CBA5</accession>
<dbReference type="EMBL" id="CP139781">
    <property type="protein sequence ID" value="WRQ87585.1"/>
    <property type="molecule type" value="Genomic_DNA"/>
</dbReference>
<reference evidence="2 3" key="2">
    <citation type="submission" date="2023-12" db="EMBL/GenBank/DDBJ databases">
        <title>Description of an unclassified Opitutus bacterium of Verrucomicrobiota.</title>
        <authorList>
            <person name="Zhang D.-F."/>
        </authorList>
    </citation>
    <scope>NUCLEOTIDE SEQUENCE [LARGE SCALE GENOMIC DNA]</scope>
    <source>
        <strain evidence="2 3">WL0086</strain>
    </source>
</reference>
<sequence length="392" mass="43752">MTKRSIAFLAATLASVPAWAVYAPIPEEELGQSLTVRVGGGVYHDNNIFGGATGETESMVYRFSPSLKFNASLTAQTFFSAAYDLNWDHVVDRPENQDLYNHRLSARLAHAFSQRSTFDFTNTYTIAENPESLLAGVPLNTDQSFKNNQADLVFKSGINERLGYTFKARSSIYAFDIATLSEQLDRSESLFGLSLDYSVSEASQLLGELRYLDVSYDSLGNTKDKHSYYYLAGFDYAPSEKVSISVRAGFEERYRSGAPDDDSPYAEITGRYAYGEKSFVSAGYIRTTEENSNVNLYTDIEVNRFFLTLQHAFTAQVTGSVFYNIEPSTLNGRAGIAPDADETTQRGGLALSYQPRRHWLVAATLDIDSTDSDDNNRDLDRTRIGLDVRYTF</sequence>
<evidence type="ECO:0000256" key="1">
    <source>
        <dbReference type="SAM" id="SignalP"/>
    </source>
</evidence>
<organism evidence="2 3">
    <name type="scientific">Actomonas aquatica</name>
    <dbReference type="NCBI Taxonomy" id="2866162"/>
    <lineage>
        <taxon>Bacteria</taxon>
        <taxon>Pseudomonadati</taxon>
        <taxon>Verrucomicrobiota</taxon>
        <taxon>Opitutia</taxon>
        <taxon>Opitutales</taxon>
        <taxon>Opitutaceae</taxon>
        <taxon>Actomonas</taxon>
    </lineage>
</organism>
<evidence type="ECO:0000313" key="2">
    <source>
        <dbReference type="EMBL" id="WRQ87585.1"/>
    </source>
</evidence>
<dbReference type="RefSeq" id="WP_221030255.1">
    <property type="nucleotide sequence ID" value="NZ_CP139781.1"/>
</dbReference>
<name>A0ABZ1CBA5_9BACT</name>
<proteinExistence type="predicted"/>
<keyword evidence="3" id="KW-1185">Reference proteome</keyword>
<dbReference type="Proteomes" id="UP000738431">
    <property type="component" value="Chromosome"/>
</dbReference>
<gene>
    <name evidence="2" type="ORF">K1X11_022445</name>
</gene>
<reference evidence="2 3" key="1">
    <citation type="submission" date="2021-08" db="EMBL/GenBank/DDBJ databases">
        <authorList>
            <person name="Zhang D."/>
            <person name="Zhang A."/>
            <person name="Wang L."/>
        </authorList>
    </citation>
    <scope>NUCLEOTIDE SEQUENCE [LARGE SCALE GENOMIC DNA]</scope>
    <source>
        <strain evidence="2 3">WL0086</strain>
    </source>
</reference>
<dbReference type="SUPFAM" id="SSF56935">
    <property type="entry name" value="Porins"/>
    <property type="match status" value="1"/>
</dbReference>
<protein>
    <recommendedName>
        <fullName evidence="4">Beta-barrel porin 2</fullName>
    </recommendedName>
</protein>
<keyword evidence="1" id="KW-0732">Signal</keyword>